<proteinExistence type="predicted"/>
<accession>A0A816I757</accession>
<protein>
    <submittedName>
        <fullName evidence="1">(rape) hypothetical protein</fullName>
    </submittedName>
</protein>
<dbReference type="Proteomes" id="UP001295469">
    <property type="component" value="Chromosome C03"/>
</dbReference>
<name>A0A816I757_BRANA</name>
<dbReference type="AlphaFoldDB" id="A0A816I757"/>
<sequence length="62" mass="6707">MLTSCSGRFIDILGFLSNALTLDIGLSRRISHGDIGLKLMFHAVFGVRNMSSRSPLAIEAKA</sequence>
<evidence type="ECO:0000313" key="1">
    <source>
        <dbReference type="EMBL" id="CAF1705180.1"/>
    </source>
</evidence>
<gene>
    <name evidence="1" type="ORF">DARMORV10_C03P50810.1</name>
</gene>
<dbReference type="EMBL" id="HG994367">
    <property type="protein sequence ID" value="CAF1705180.1"/>
    <property type="molecule type" value="Genomic_DNA"/>
</dbReference>
<reference evidence="1" key="1">
    <citation type="submission" date="2021-01" db="EMBL/GenBank/DDBJ databases">
        <authorList>
            <consortium name="Genoscope - CEA"/>
            <person name="William W."/>
        </authorList>
    </citation>
    <scope>NUCLEOTIDE SEQUENCE</scope>
</reference>
<organism evidence="1">
    <name type="scientific">Brassica napus</name>
    <name type="common">Rape</name>
    <dbReference type="NCBI Taxonomy" id="3708"/>
    <lineage>
        <taxon>Eukaryota</taxon>
        <taxon>Viridiplantae</taxon>
        <taxon>Streptophyta</taxon>
        <taxon>Embryophyta</taxon>
        <taxon>Tracheophyta</taxon>
        <taxon>Spermatophyta</taxon>
        <taxon>Magnoliopsida</taxon>
        <taxon>eudicotyledons</taxon>
        <taxon>Gunneridae</taxon>
        <taxon>Pentapetalae</taxon>
        <taxon>rosids</taxon>
        <taxon>malvids</taxon>
        <taxon>Brassicales</taxon>
        <taxon>Brassicaceae</taxon>
        <taxon>Brassiceae</taxon>
        <taxon>Brassica</taxon>
    </lineage>
</organism>